<reference evidence="2" key="1">
    <citation type="journal article" date="2016" name="Nature">
        <title>Genome evolution in the allotetraploid frog Xenopus laevis.</title>
        <authorList>
            <person name="Session A.M."/>
            <person name="Uno Y."/>
            <person name="Kwon T."/>
            <person name="Chapman J.A."/>
            <person name="Toyoda A."/>
            <person name="Takahashi S."/>
            <person name="Fukui A."/>
            <person name="Hikosaka A."/>
            <person name="Suzuki A."/>
            <person name="Kondo M."/>
            <person name="van Heeringen S.J."/>
            <person name="Quigley I."/>
            <person name="Heinz S."/>
            <person name="Ogino H."/>
            <person name="Ochi H."/>
            <person name="Hellsten U."/>
            <person name="Lyons J.B."/>
            <person name="Simakov O."/>
            <person name="Putnam N."/>
            <person name="Stites J."/>
            <person name="Kuroki Y."/>
            <person name="Tanaka T."/>
            <person name="Michiue T."/>
            <person name="Watanabe M."/>
            <person name="Bogdanovic O."/>
            <person name="Lister R."/>
            <person name="Georgiou G."/>
            <person name="Paranjpe S.S."/>
            <person name="van Kruijsbergen I."/>
            <person name="Shu S."/>
            <person name="Carlson J."/>
            <person name="Kinoshita T."/>
            <person name="Ohta Y."/>
            <person name="Mawaribuchi S."/>
            <person name="Jenkins J."/>
            <person name="Grimwood J."/>
            <person name="Schmutz J."/>
            <person name="Mitros T."/>
            <person name="Mozaffari S.V."/>
            <person name="Suzuki Y."/>
            <person name="Haramoto Y."/>
            <person name="Yamamoto T.S."/>
            <person name="Takagi C."/>
            <person name="Heald R."/>
            <person name="Miller K."/>
            <person name="Haudenschild C."/>
            <person name="Kitzman J."/>
            <person name="Nakayama T."/>
            <person name="Izutsu Y."/>
            <person name="Robert J."/>
            <person name="Fortriede J."/>
            <person name="Burns K."/>
            <person name="Lotay V."/>
            <person name="Karimi K."/>
            <person name="Yasuoka Y."/>
            <person name="Dichmann D.S."/>
            <person name="Flajnik M.F."/>
            <person name="Houston D.W."/>
            <person name="Shendure J."/>
            <person name="DuPasquier L."/>
            <person name="Vize P.D."/>
            <person name="Zorn A.M."/>
            <person name="Ito M."/>
            <person name="Marcotte E.M."/>
            <person name="Wallingford J.B."/>
            <person name="Ito Y."/>
            <person name="Asashima M."/>
            <person name="Ueno N."/>
            <person name="Matsuda Y."/>
            <person name="Veenstra G.J."/>
            <person name="Fujiyama A."/>
            <person name="Harland R.M."/>
            <person name="Taira M."/>
            <person name="Rokhsar D.S."/>
        </authorList>
    </citation>
    <scope>NUCLEOTIDE SEQUENCE [LARGE SCALE GENOMIC DNA]</scope>
    <source>
        <strain evidence="2">J</strain>
    </source>
</reference>
<protein>
    <submittedName>
        <fullName evidence="1">Uncharacterized protein</fullName>
    </submittedName>
</protein>
<dbReference type="AlphaFoldDB" id="A0A974DD17"/>
<sequence length="110" mass="11971">MIISSLASKNNPLTCLKHESVFNSVIVCLCQPIAGHCFDLHCAFPTLHQPRAHKLYPNPHTLAFKLIEARCTMMPCLHLPCVPVNLAKGWAGSICPGPLLTRVMPGNGIC</sequence>
<dbReference type="Proteomes" id="UP000694892">
    <property type="component" value="Chromosome 3L"/>
</dbReference>
<organism evidence="1 2">
    <name type="scientific">Xenopus laevis</name>
    <name type="common">African clawed frog</name>
    <dbReference type="NCBI Taxonomy" id="8355"/>
    <lineage>
        <taxon>Eukaryota</taxon>
        <taxon>Metazoa</taxon>
        <taxon>Chordata</taxon>
        <taxon>Craniata</taxon>
        <taxon>Vertebrata</taxon>
        <taxon>Euteleostomi</taxon>
        <taxon>Amphibia</taxon>
        <taxon>Batrachia</taxon>
        <taxon>Anura</taxon>
        <taxon>Pipoidea</taxon>
        <taxon>Pipidae</taxon>
        <taxon>Xenopodinae</taxon>
        <taxon>Xenopus</taxon>
        <taxon>Xenopus</taxon>
    </lineage>
</organism>
<gene>
    <name evidence="1" type="ORF">XELAEV_18018363mg</name>
</gene>
<proteinExistence type="predicted"/>
<name>A0A974DD17_XENLA</name>
<evidence type="ECO:0000313" key="2">
    <source>
        <dbReference type="Proteomes" id="UP000694892"/>
    </source>
</evidence>
<accession>A0A974DD17</accession>
<dbReference type="EMBL" id="CM004470">
    <property type="protein sequence ID" value="OCT89744.1"/>
    <property type="molecule type" value="Genomic_DNA"/>
</dbReference>
<evidence type="ECO:0000313" key="1">
    <source>
        <dbReference type="EMBL" id="OCT89744.1"/>
    </source>
</evidence>